<evidence type="ECO:0000256" key="6">
    <source>
        <dbReference type="ARBA" id="ARBA00046319"/>
    </source>
</evidence>
<dbReference type="InterPro" id="IPR009062">
    <property type="entry name" value="Smac/DIABLO-like_sf"/>
</dbReference>
<dbReference type="InterPro" id="IPR015142">
    <property type="entry name" value="Smac_DIABLO"/>
</dbReference>
<dbReference type="AlphaFoldDB" id="V4B4B7"/>
<dbReference type="Gene3D" id="1.20.58.70">
    <property type="match status" value="1"/>
</dbReference>
<evidence type="ECO:0000256" key="1">
    <source>
        <dbReference type="ARBA" id="ARBA00004173"/>
    </source>
</evidence>
<accession>V4B4B7</accession>
<sequence length="245" mass="27941">MSAPIKNLFVNIGKSFICRRCTRALTSLSYPKKLLIGSLPTFTVQNIIPQNLENELKKESDKENKDLSSSALIRNGSVWAVDAATSILTQTTTALIEIEKQYIQAVYKLTDILKYKISALNKPHEEQLIWDIILQSRGDLQEIKKKRLELELLYTSVEKLMDVSAEVAYAAGAEYASVSAGERLYSSQREIENLKLLTVNADMELRQIEAQLIEETSKHVEREDQRKKDEEKLQNENEPNHQDDT</sequence>
<dbReference type="GeneID" id="20250224"/>
<dbReference type="RefSeq" id="XP_009066025.1">
    <property type="nucleotide sequence ID" value="XM_009067777.1"/>
</dbReference>
<dbReference type="EMBL" id="KB203738">
    <property type="protein sequence ID" value="ESO83269.1"/>
    <property type="molecule type" value="Genomic_DNA"/>
</dbReference>
<evidence type="ECO:0000256" key="2">
    <source>
        <dbReference type="ARBA" id="ARBA00022703"/>
    </source>
</evidence>
<keyword evidence="3" id="KW-0809">Transit peptide</keyword>
<keyword evidence="9" id="KW-1185">Reference proteome</keyword>
<dbReference type="Proteomes" id="UP000030746">
    <property type="component" value="Unassembled WGS sequence"/>
</dbReference>
<comment type="similarity">
    <text evidence="6">Belongs to the Smac/DIABLO protein family.</text>
</comment>
<dbReference type="CTD" id="20250224"/>
<organism evidence="8 9">
    <name type="scientific">Lottia gigantea</name>
    <name type="common">Giant owl limpet</name>
    <dbReference type="NCBI Taxonomy" id="225164"/>
    <lineage>
        <taxon>Eukaryota</taxon>
        <taxon>Metazoa</taxon>
        <taxon>Spiralia</taxon>
        <taxon>Lophotrochozoa</taxon>
        <taxon>Mollusca</taxon>
        <taxon>Gastropoda</taxon>
        <taxon>Patellogastropoda</taxon>
        <taxon>Lottioidea</taxon>
        <taxon>Lottiidae</taxon>
        <taxon>Lottia</taxon>
    </lineage>
</organism>
<reference evidence="8 9" key="1">
    <citation type="journal article" date="2013" name="Nature">
        <title>Insights into bilaterian evolution from three spiralian genomes.</title>
        <authorList>
            <person name="Simakov O."/>
            <person name="Marletaz F."/>
            <person name="Cho S.J."/>
            <person name="Edsinger-Gonzales E."/>
            <person name="Havlak P."/>
            <person name="Hellsten U."/>
            <person name="Kuo D.H."/>
            <person name="Larsson T."/>
            <person name="Lv J."/>
            <person name="Arendt D."/>
            <person name="Savage R."/>
            <person name="Osoegawa K."/>
            <person name="de Jong P."/>
            <person name="Grimwood J."/>
            <person name="Chapman J.A."/>
            <person name="Shapiro H."/>
            <person name="Aerts A."/>
            <person name="Otillar R.P."/>
            <person name="Terry A.Y."/>
            <person name="Boore J.L."/>
            <person name="Grigoriev I.V."/>
            <person name="Lindberg D.R."/>
            <person name="Seaver E.C."/>
            <person name="Weisblat D.A."/>
            <person name="Putnam N.H."/>
            <person name="Rokhsar D.S."/>
        </authorList>
    </citation>
    <scope>NUCLEOTIDE SEQUENCE [LARGE SCALE GENOMIC DNA]</scope>
</reference>
<feature type="region of interest" description="Disordered" evidence="7">
    <location>
        <begin position="216"/>
        <end position="245"/>
    </location>
</feature>
<evidence type="ECO:0000256" key="4">
    <source>
        <dbReference type="ARBA" id="ARBA00023128"/>
    </source>
</evidence>
<dbReference type="PANTHER" id="PTHR32247:SF3">
    <property type="entry name" value="DIABLO IAP-BINDING MITOCHONDRIAL PROTEIN"/>
    <property type="match status" value="1"/>
</dbReference>
<evidence type="ECO:0000256" key="5">
    <source>
        <dbReference type="ARBA" id="ARBA00033049"/>
    </source>
</evidence>
<dbReference type="Pfam" id="PF09057">
    <property type="entry name" value="Smac_DIABLO"/>
    <property type="match status" value="1"/>
</dbReference>
<keyword evidence="2" id="KW-0053">Apoptosis</keyword>
<dbReference type="GO" id="GO:0005739">
    <property type="term" value="C:mitochondrion"/>
    <property type="evidence" value="ECO:0007669"/>
    <property type="project" value="UniProtKB-SubCell"/>
</dbReference>
<dbReference type="OMA" id="WRCCAFF"/>
<gene>
    <name evidence="8" type="ORF">LOTGIDRAFT_236716</name>
</gene>
<dbReference type="HOGENOM" id="CLU_1134664_0_0_1"/>
<dbReference type="GO" id="GO:0008631">
    <property type="term" value="P:intrinsic apoptotic signaling pathway in response to oxidative stress"/>
    <property type="evidence" value="ECO:0007669"/>
    <property type="project" value="TreeGrafter"/>
</dbReference>
<keyword evidence="4" id="KW-0496">Mitochondrion</keyword>
<name>V4B4B7_LOTGI</name>
<dbReference type="PANTHER" id="PTHR32247">
    <property type="entry name" value="DIABLO HOMOLOG, MITOCHONDRIAL"/>
    <property type="match status" value="1"/>
</dbReference>
<proteinExistence type="inferred from homology"/>
<dbReference type="SUPFAM" id="SSF46984">
    <property type="entry name" value="Smac/diablo"/>
    <property type="match status" value="1"/>
</dbReference>
<dbReference type="GO" id="GO:0051402">
    <property type="term" value="P:neuron apoptotic process"/>
    <property type="evidence" value="ECO:0007669"/>
    <property type="project" value="TreeGrafter"/>
</dbReference>
<dbReference type="STRING" id="225164.V4B4B7"/>
<evidence type="ECO:0000256" key="3">
    <source>
        <dbReference type="ARBA" id="ARBA00022946"/>
    </source>
</evidence>
<evidence type="ECO:0000313" key="8">
    <source>
        <dbReference type="EMBL" id="ESO83269.1"/>
    </source>
</evidence>
<dbReference type="OrthoDB" id="6153032at2759"/>
<comment type="subcellular location">
    <subcellularLocation>
        <location evidence="1">Mitochondrion</location>
    </subcellularLocation>
</comment>
<evidence type="ECO:0000256" key="7">
    <source>
        <dbReference type="SAM" id="MobiDB-lite"/>
    </source>
</evidence>
<protein>
    <recommendedName>
        <fullName evidence="5">Direct IAP-binding protein with low pI</fullName>
    </recommendedName>
</protein>
<dbReference type="KEGG" id="lgi:LOTGIDRAFT_236716"/>
<evidence type="ECO:0000313" key="9">
    <source>
        <dbReference type="Proteomes" id="UP000030746"/>
    </source>
</evidence>